<dbReference type="PANTHER" id="PTHR42748:SF7">
    <property type="entry name" value="NMRA LIKE REDOX SENSOR 1-RELATED"/>
    <property type="match status" value="1"/>
</dbReference>
<dbReference type="AlphaFoldDB" id="A0A8H7CR72"/>
<evidence type="ECO:0000313" key="5">
    <source>
        <dbReference type="Proteomes" id="UP000623467"/>
    </source>
</evidence>
<protein>
    <submittedName>
        <fullName evidence="4">NmrA domain-containing protein</fullName>
    </submittedName>
</protein>
<dbReference type="SUPFAM" id="SSF51735">
    <property type="entry name" value="NAD(P)-binding Rossmann-fold domains"/>
    <property type="match status" value="1"/>
</dbReference>
<evidence type="ECO:0000313" key="4">
    <source>
        <dbReference type="EMBL" id="KAF7345252.1"/>
    </source>
</evidence>
<gene>
    <name evidence="4" type="ORF">MSAN_01901800</name>
</gene>
<evidence type="ECO:0000256" key="1">
    <source>
        <dbReference type="ARBA" id="ARBA00006328"/>
    </source>
</evidence>
<keyword evidence="5" id="KW-1185">Reference proteome</keyword>
<dbReference type="Proteomes" id="UP000623467">
    <property type="component" value="Unassembled WGS sequence"/>
</dbReference>
<dbReference type="PANTHER" id="PTHR42748">
    <property type="entry name" value="NITROGEN METABOLITE REPRESSION PROTEIN NMRA FAMILY MEMBER"/>
    <property type="match status" value="1"/>
</dbReference>
<evidence type="ECO:0000259" key="3">
    <source>
        <dbReference type="Pfam" id="PF05368"/>
    </source>
</evidence>
<comment type="similarity">
    <text evidence="1">Belongs to the NmrA-type oxidoreductase family.</text>
</comment>
<reference evidence="4" key="1">
    <citation type="submission" date="2020-05" db="EMBL/GenBank/DDBJ databases">
        <title>Mycena genomes resolve the evolution of fungal bioluminescence.</title>
        <authorList>
            <person name="Tsai I.J."/>
        </authorList>
    </citation>
    <scope>NUCLEOTIDE SEQUENCE</scope>
    <source>
        <strain evidence="4">160909Yilan</strain>
    </source>
</reference>
<dbReference type="Pfam" id="PF05368">
    <property type="entry name" value="NmrA"/>
    <property type="match status" value="1"/>
</dbReference>
<proteinExistence type="inferred from homology"/>
<feature type="domain" description="NmrA-like" evidence="3">
    <location>
        <begin position="6"/>
        <end position="253"/>
    </location>
</feature>
<comment type="caution">
    <text evidence="4">The sequence shown here is derived from an EMBL/GenBank/DDBJ whole genome shotgun (WGS) entry which is preliminary data.</text>
</comment>
<dbReference type="Gene3D" id="3.90.25.10">
    <property type="entry name" value="UDP-galactose 4-epimerase, domain 1"/>
    <property type="match status" value="1"/>
</dbReference>
<dbReference type="InterPro" id="IPR036291">
    <property type="entry name" value="NAD(P)-bd_dom_sf"/>
</dbReference>
<dbReference type="InterPro" id="IPR051164">
    <property type="entry name" value="NmrA-like_oxidored"/>
</dbReference>
<organism evidence="4 5">
    <name type="scientific">Mycena sanguinolenta</name>
    <dbReference type="NCBI Taxonomy" id="230812"/>
    <lineage>
        <taxon>Eukaryota</taxon>
        <taxon>Fungi</taxon>
        <taxon>Dikarya</taxon>
        <taxon>Basidiomycota</taxon>
        <taxon>Agaricomycotina</taxon>
        <taxon>Agaricomycetes</taxon>
        <taxon>Agaricomycetidae</taxon>
        <taxon>Agaricales</taxon>
        <taxon>Marasmiineae</taxon>
        <taxon>Mycenaceae</taxon>
        <taxon>Mycena</taxon>
    </lineage>
</organism>
<dbReference type="Gene3D" id="3.40.50.720">
    <property type="entry name" value="NAD(P)-binding Rossmann-like Domain"/>
    <property type="match status" value="1"/>
</dbReference>
<sequence length="308" mass="33197">MHSSRIVAVFGATGVQGSAVVEQLLTDGTFTPRAITRNPESEASLKLKARGVEVTKGDTGDKASLVAALRGSEAVFALTVPVIPELNRTTGPDEIVQGKNIVDAAKEVGVKFFLFTSLPDVSKLSGGKYANNLPIHSDKQVVQEYLKSSGLNHVVFYLGGFAENFFGNHFLRKTSTGFNISIPKYSPDAQANFTWISRDLAAASLAVFKSYTDPSKDISGRVYPVITATMTLPELATMLAQALGVEVTFTPVSSCGIPVLDNMFEVRSESNGLYTETPVPNPELFALGANFGTMDEFIDKEFKKHFGK</sequence>
<evidence type="ECO:0000256" key="2">
    <source>
        <dbReference type="ARBA" id="ARBA00022857"/>
    </source>
</evidence>
<dbReference type="OrthoDB" id="419598at2759"/>
<name>A0A8H7CR72_9AGAR</name>
<dbReference type="EMBL" id="JACAZH010000020">
    <property type="protein sequence ID" value="KAF7345252.1"/>
    <property type="molecule type" value="Genomic_DNA"/>
</dbReference>
<keyword evidence="2" id="KW-0521">NADP</keyword>
<dbReference type="InterPro" id="IPR008030">
    <property type="entry name" value="NmrA-like"/>
</dbReference>
<accession>A0A8H7CR72</accession>
<dbReference type="CDD" id="cd05251">
    <property type="entry name" value="NmrA_like_SDR_a"/>
    <property type="match status" value="1"/>
</dbReference>